<comment type="caution">
    <text evidence="2">The sequence shown here is derived from an EMBL/GenBank/DDBJ whole genome shotgun (WGS) entry which is preliminary data.</text>
</comment>
<feature type="transmembrane region" description="Helical" evidence="1">
    <location>
        <begin position="7"/>
        <end position="26"/>
    </location>
</feature>
<keyword evidence="1" id="KW-0812">Transmembrane</keyword>
<reference evidence="2 3" key="1">
    <citation type="journal article" date="2015" name="Genome Announc.">
        <title>Expanding the biotechnology potential of lactobacilli through comparative genomics of 213 strains and associated genera.</title>
        <authorList>
            <person name="Sun Z."/>
            <person name="Harris H.M."/>
            <person name="McCann A."/>
            <person name="Guo C."/>
            <person name="Argimon S."/>
            <person name="Zhang W."/>
            <person name="Yang X."/>
            <person name="Jeffery I.B."/>
            <person name="Cooney J.C."/>
            <person name="Kagawa T.F."/>
            <person name="Liu W."/>
            <person name="Song Y."/>
            <person name="Salvetti E."/>
            <person name="Wrobel A."/>
            <person name="Rasinkangas P."/>
            <person name="Parkhill J."/>
            <person name="Rea M.C."/>
            <person name="O'Sullivan O."/>
            <person name="Ritari J."/>
            <person name="Douillard F.P."/>
            <person name="Paul Ross R."/>
            <person name="Yang R."/>
            <person name="Briner A.E."/>
            <person name="Felis G.E."/>
            <person name="de Vos W.M."/>
            <person name="Barrangou R."/>
            <person name="Klaenhammer T.R."/>
            <person name="Caufield P.W."/>
            <person name="Cui Y."/>
            <person name="Zhang H."/>
            <person name="O'Toole P.W."/>
        </authorList>
    </citation>
    <scope>NUCLEOTIDE SEQUENCE [LARGE SCALE GENOMIC DNA]</scope>
    <source>
        <strain evidence="2 3">DSM 13343</strain>
    </source>
</reference>
<dbReference type="Proteomes" id="UP000051790">
    <property type="component" value="Unassembled WGS sequence"/>
</dbReference>
<sequence length="55" mass="6037">MMNLRLNFGDALLGCAGIVMLVALVLAHAAMWLYITTFVALMIAFWGGMHANEPR</sequence>
<organism evidence="2 3">
    <name type="scientific">Lacticaseibacillus manihotivorans DSM 13343 = JCM 12514</name>
    <dbReference type="NCBI Taxonomy" id="1423769"/>
    <lineage>
        <taxon>Bacteria</taxon>
        <taxon>Bacillati</taxon>
        <taxon>Bacillota</taxon>
        <taxon>Bacilli</taxon>
        <taxon>Lactobacillales</taxon>
        <taxon>Lactobacillaceae</taxon>
        <taxon>Lacticaseibacillus</taxon>
    </lineage>
</organism>
<proteinExistence type="predicted"/>
<dbReference type="PATRIC" id="fig|1423769.4.peg.2056"/>
<evidence type="ECO:0000313" key="2">
    <source>
        <dbReference type="EMBL" id="KRL42516.1"/>
    </source>
</evidence>
<keyword evidence="1" id="KW-0472">Membrane</keyword>
<accession>A0A0R1QIG5</accession>
<dbReference type="RefSeq" id="WP_156647311.1">
    <property type="nucleotide sequence ID" value="NZ_AZEU01000227.1"/>
</dbReference>
<dbReference type="AlphaFoldDB" id="A0A0R1QIG5"/>
<keyword evidence="1" id="KW-1133">Transmembrane helix</keyword>
<name>A0A0R1QIG5_9LACO</name>
<evidence type="ECO:0000313" key="3">
    <source>
        <dbReference type="Proteomes" id="UP000051790"/>
    </source>
</evidence>
<dbReference type="EMBL" id="AZEU01000227">
    <property type="protein sequence ID" value="KRL42516.1"/>
    <property type="molecule type" value="Genomic_DNA"/>
</dbReference>
<evidence type="ECO:0000256" key="1">
    <source>
        <dbReference type="SAM" id="Phobius"/>
    </source>
</evidence>
<keyword evidence="3" id="KW-1185">Reference proteome</keyword>
<protein>
    <submittedName>
        <fullName evidence="2">Uncharacterized protein</fullName>
    </submittedName>
</protein>
<gene>
    <name evidence="2" type="ORF">FD01_GL001908</name>
</gene>